<gene>
    <name evidence="1" type="ORF">QI30_18210</name>
</gene>
<dbReference type="AlphaFoldDB" id="A0A433RPY4"/>
<protein>
    <submittedName>
        <fullName evidence="1">Ankyrin</fullName>
    </submittedName>
</protein>
<dbReference type="InterPro" id="IPR036770">
    <property type="entry name" value="Ankyrin_rpt-contain_sf"/>
</dbReference>
<dbReference type="SUPFAM" id="SSF48403">
    <property type="entry name" value="Ankyrin repeat"/>
    <property type="match status" value="1"/>
</dbReference>
<dbReference type="RefSeq" id="WP_126992019.1">
    <property type="nucleotide sequence ID" value="NZ_JTFC01000044.1"/>
</dbReference>
<organism evidence="1 2">
    <name type="scientific">Candidatus Kurthia intestinigallinarum</name>
    <dbReference type="NCBI Taxonomy" id="1562256"/>
    <lineage>
        <taxon>Bacteria</taxon>
        <taxon>Bacillati</taxon>
        <taxon>Bacillota</taxon>
        <taxon>Bacilli</taxon>
        <taxon>Bacillales</taxon>
        <taxon>Caryophanaceae</taxon>
        <taxon>Kurthia</taxon>
    </lineage>
</organism>
<evidence type="ECO:0000313" key="1">
    <source>
        <dbReference type="EMBL" id="RUS51931.1"/>
    </source>
</evidence>
<dbReference type="OrthoDB" id="384737at2"/>
<proteinExistence type="predicted"/>
<evidence type="ECO:0000313" key="2">
    <source>
        <dbReference type="Proteomes" id="UP000288623"/>
    </source>
</evidence>
<sequence length="132" mass="14600">MKELIRPFIIAAHGDYDIVEHLLNIEPSLAFVEMDWGAGDIESGLAAAAHTGSRDIAELLLKKGAKKTLFSQAMLGDLNFVEMALDDNPMLLHAKGAHGIALIRHAERGGFEAEPVLEYLNQLMEREKFQCQ</sequence>
<name>A0A433RPY4_9BACL</name>
<dbReference type="Gene3D" id="1.25.40.20">
    <property type="entry name" value="Ankyrin repeat-containing domain"/>
    <property type="match status" value="1"/>
</dbReference>
<dbReference type="Proteomes" id="UP000288623">
    <property type="component" value="Unassembled WGS sequence"/>
</dbReference>
<dbReference type="EMBL" id="JTFC01000044">
    <property type="protein sequence ID" value="RUS51931.1"/>
    <property type="molecule type" value="Genomic_DNA"/>
</dbReference>
<accession>A0A433RPY4</accession>
<comment type="caution">
    <text evidence="1">The sequence shown here is derived from an EMBL/GenBank/DDBJ whole genome shotgun (WGS) entry which is preliminary data.</text>
</comment>
<keyword evidence="2" id="KW-1185">Reference proteome</keyword>
<reference evidence="1 2" key="1">
    <citation type="submission" date="2014-11" db="EMBL/GenBank/DDBJ databases">
        <title>Genome sequence and analysis of novel Kurthia sp.</title>
        <authorList>
            <person name="Lawson J.N."/>
            <person name="Gonzalez J.E."/>
            <person name="Rinauldi L."/>
            <person name="Xuan Z."/>
            <person name="Firman A."/>
            <person name="Shaddox L."/>
            <person name="Trudeau A."/>
            <person name="Shah S."/>
            <person name="Reiman D."/>
        </authorList>
    </citation>
    <scope>NUCLEOTIDE SEQUENCE [LARGE SCALE GENOMIC DNA]</scope>
    <source>
        <strain evidence="1 2">3B1D</strain>
    </source>
</reference>